<evidence type="ECO:0000259" key="1">
    <source>
        <dbReference type="Pfam" id="PF00501"/>
    </source>
</evidence>
<dbReference type="EMBL" id="VLJT01000017">
    <property type="protein sequence ID" value="TWH16988.1"/>
    <property type="molecule type" value="Genomic_DNA"/>
</dbReference>
<dbReference type="InterPro" id="IPR025110">
    <property type="entry name" value="AMP-bd_C"/>
</dbReference>
<dbReference type="Gene3D" id="3.40.50.12780">
    <property type="entry name" value="N-terminal domain of ligase-like"/>
    <property type="match status" value="1"/>
</dbReference>
<dbReference type="InterPro" id="IPR000873">
    <property type="entry name" value="AMP-dep_synth/lig_dom"/>
</dbReference>
<dbReference type="InterPro" id="IPR045851">
    <property type="entry name" value="AMP-bd_C_sf"/>
</dbReference>
<protein>
    <submittedName>
        <fullName evidence="3">Acyl-CoA synthetase (AMP-forming)/AMP-acid ligase II</fullName>
    </submittedName>
</protein>
<dbReference type="InterPro" id="IPR020845">
    <property type="entry name" value="AMP-binding_CS"/>
</dbReference>
<evidence type="ECO:0000313" key="3">
    <source>
        <dbReference type="EMBL" id="TWH16988.1"/>
    </source>
</evidence>
<sequence length="529" mass="57662">MTASATDPTQIELTPAAHARHTPDAPAIVMGRGEVVTYRELDDRSARLATYLRDRGLTPGDHIAILMENSRAFLEVAWAAQRSGLYYTAINRHLRPSEVQYILDDSGAAALVTSESMTDVVDGLDLSATRIRVCADGALPGFDDYTAILAGHDPLPLGESVEGREMLYSSGTTGRPKGVHKPLPGTSFGDPTAPPVLIAQGVAARGIGPGSVYLSPAPLYHGSPLVFCMSAQRLGATVVVMERFDPLHCLELIERHRVTYAQFVPTMFVRMLKLSDEERTRYDLSSLQEVTHGAAPCPVSVKHRMIEWLGPIVHEYYSGTEDVGASQISATEWLAHPGSVGRPMQECHIVGEDGEELPPGEIGVVYFAGGRPFEYHNDPDKTAGVTHPNGWRTLGDMGYLDDDGYLYLTDRQALMIISGGVNIYPQEAENVLIGHPAVLDVAVIGVPDEDMGEAVKAVVQLVDPDAASDPLADELLAHCRRELATYKCPTSVDFVPDLPRDPNGKLYKRHIREQYWDDHGPTRTRLVQG</sequence>
<dbReference type="InterPro" id="IPR042099">
    <property type="entry name" value="ANL_N_sf"/>
</dbReference>
<dbReference type="GO" id="GO:0016405">
    <property type="term" value="F:CoA-ligase activity"/>
    <property type="evidence" value="ECO:0007669"/>
    <property type="project" value="TreeGrafter"/>
</dbReference>
<dbReference type="Proteomes" id="UP000317573">
    <property type="component" value="Unassembled WGS sequence"/>
</dbReference>
<dbReference type="Pfam" id="PF13193">
    <property type="entry name" value="AMP-binding_C"/>
    <property type="match status" value="1"/>
</dbReference>
<dbReference type="SUPFAM" id="SSF56801">
    <property type="entry name" value="Acetyl-CoA synthetase-like"/>
    <property type="match status" value="1"/>
</dbReference>
<keyword evidence="3" id="KW-0436">Ligase</keyword>
<feature type="domain" description="AMP-dependent synthetase/ligase" evidence="1">
    <location>
        <begin position="17"/>
        <end position="369"/>
    </location>
</feature>
<feature type="domain" description="AMP-binding enzyme C-terminal" evidence="2">
    <location>
        <begin position="427"/>
        <end position="505"/>
    </location>
</feature>
<dbReference type="Gene3D" id="3.30.300.30">
    <property type="match status" value="1"/>
</dbReference>
<name>A0A562E5N4_RHORH</name>
<accession>A0A562E5N4</accession>
<comment type="caution">
    <text evidence="3">The sequence shown here is derived from an EMBL/GenBank/DDBJ whole genome shotgun (WGS) entry which is preliminary data.</text>
</comment>
<dbReference type="RefSeq" id="WP_016694655.1">
    <property type="nucleotide sequence ID" value="NZ_VLJT01000017.1"/>
</dbReference>
<dbReference type="PANTHER" id="PTHR24096:SF323">
    <property type="entry name" value="BLR3536 PROTEIN"/>
    <property type="match status" value="1"/>
</dbReference>
<dbReference type="PANTHER" id="PTHR24096">
    <property type="entry name" value="LONG-CHAIN-FATTY-ACID--COA LIGASE"/>
    <property type="match status" value="1"/>
</dbReference>
<proteinExistence type="predicted"/>
<evidence type="ECO:0000313" key="4">
    <source>
        <dbReference type="Proteomes" id="UP000317573"/>
    </source>
</evidence>
<reference evidence="3 4" key="1">
    <citation type="submission" date="2019-07" db="EMBL/GenBank/DDBJ databases">
        <title>Genome sequencing of lignin-degrading bacterial isolates.</title>
        <authorList>
            <person name="Gladden J."/>
        </authorList>
    </citation>
    <scope>NUCLEOTIDE SEQUENCE [LARGE SCALE GENOMIC DNA]</scope>
    <source>
        <strain evidence="3 4">J45</strain>
    </source>
</reference>
<dbReference type="AlphaFoldDB" id="A0A562E5N4"/>
<dbReference type="Pfam" id="PF00501">
    <property type="entry name" value="AMP-binding"/>
    <property type="match status" value="1"/>
</dbReference>
<dbReference type="PROSITE" id="PS00455">
    <property type="entry name" value="AMP_BINDING"/>
    <property type="match status" value="1"/>
</dbReference>
<gene>
    <name evidence="3" type="ORF">L618_000200000690</name>
</gene>
<evidence type="ECO:0000259" key="2">
    <source>
        <dbReference type="Pfam" id="PF13193"/>
    </source>
</evidence>
<organism evidence="3 4">
    <name type="scientific">Rhodococcus rhodochrous J45</name>
    <dbReference type="NCBI Taxonomy" id="935266"/>
    <lineage>
        <taxon>Bacteria</taxon>
        <taxon>Bacillati</taxon>
        <taxon>Actinomycetota</taxon>
        <taxon>Actinomycetes</taxon>
        <taxon>Mycobacteriales</taxon>
        <taxon>Nocardiaceae</taxon>
        <taxon>Rhodococcus</taxon>
    </lineage>
</organism>